<proteinExistence type="predicted"/>
<dbReference type="PANTHER" id="PTHR43713:SF3">
    <property type="entry name" value="GLUTAMATE-1-SEMIALDEHYDE 2,1-AMINOMUTASE 1, CHLOROPLASTIC-RELATED"/>
    <property type="match status" value="1"/>
</dbReference>
<evidence type="ECO:0000256" key="1">
    <source>
        <dbReference type="ARBA" id="ARBA00001933"/>
    </source>
</evidence>
<dbReference type="PANTHER" id="PTHR43713">
    <property type="entry name" value="GLUTAMATE-1-SEMIALDEHYDE 2,1-AMINOMUTASE"/>
    <property type="match status" value="1"/>
</dbReference>
<evidence type="ECO:0000313" key="4">
    <source>
        <dbReference type="EMBL" id="UWX56082.1"/>
    </source>
</evidence>
<feature type="compositionally biased region" description="Polar residues" evidence="3">
    <location>
        <begin position="20"/>
        <end position="34"/>
    </location>
</feature>
<feature type="compositionally biased region" description="Basic and acidic residues" evidence="3">
    <location>
        <begin position="1"/>
        <end position="15"/>
    </location>
</feature>
<dbReference type="Proteomes" id="UP001059209">
    <property type="component" value="Chromosome"/>
</dbReference>
<dbReference type="InterPro" id="IPR015422">
    <property type="entry name" value="PyrdxlP-dep_Trfase_small"/>
</dbReference>
<dbReference type="GO" id="GO:0008483">
    <property type="term" value="F:transaminase activity"/>
    <property type="evidence" value="ECO:0007669"/>
    <property type="project" value="UniProtKB-KW"/>
</dbReference>
<dbReference type="Pfam" id="PF00202">
    <property type="entry name" value="Aminotran_3"/>
    <property type="match status" value="1"/>
</dbReference>
<dbReference type="Gene3D" id="3.90.1150.10">
    <property type="entry name" value="Aspartate Aminotransferase, domain 1"/>
    <property type="match status" value="1"/>
</dbReference>
<gene>
    <name evidence="4" type="ORF">NYZ99_07180</name>
</gene>
<keyword evidence="4" id="KW-0032">Aminotransferase</keyword>
<dbReference type="Gene3D" id="3.40.640.10">
    <property type="entry name" value="Type I PLP-dependent aspartate aminotransferase-like (Major domain)"/>
    <property type="match status" value="1"/>
</dbReference>
<protein>
    <submittedName>
        <fullName evidence="4">Aminotransferase class III-fold pyridoxal phosphate-dependent enzyme</fullName>
    </submittedName>
</protein>
<dbReference type="RefSeq" id="WP_260574614.1">
    <property type="nucleotide sequence ID" value="NZ_CP104205.1"/>
</dbReference>
<dbReference type="SUPFAM" id="SSF53383">
    <property type="entry name" value="PLP-dependent transferases"/>
    <property type="match status" value="1"/>
</dbReference>
<dbReference type="EMBL" id="CP104205">
    <property type="protein sequence ID" value="UWX56082.1"/>
    <property type="molecule type" value="Genomic_DNA"/>
</dbReference>
<evidence type="ECO:0000313" key="5">
    <source>
        <dbReference type="Proteomes" id="UP001059209"/>
    </source>
</evidence>
<keyword evidence="2" id="KW-0663">Pyridoxal phosphate</keyword>
<feature type="region of interest" description="Disordered" evidence="3">
    <location>
        <begin position="100"/>
        <end position="136"/>
    </location>
</feature>
<reference evidence="4" key="1">
    <citation type="submission" date="2022-09" db="EMBL/GenBank/DDBJ databases">
        <title>Maribacter litopenaei sp. nov., isolated from the intestinal tract of the Pacific White Shrimp, Litopenaeus vannamei.</title>
        <authorList>
            <person name="Kim S.Y."/>
            <person name="Hwang C.Y."/>
        </authorList>
    </citation>
    <scope>NUCLEOTIDE SEQUENCE</scope>
    <source>
        <strain evidence="4">HL-LV01</strain>
    </source>
</reference>
<dbReference type="InterPro" id="IPR015421">
    <property type="entry name" value="PyrdxlP-dep_Trfase_major"/>
</dbReference>
<evidence type="ECO:0000256" key="2">
    <source>
        <dbReference type="ARBA" id="ARBA00022898"/>
    </source>
</evidence>
<evidence type="ECO:0000256" key="3">
    <source>
        <dbReference type="SAM" id="MobiDB-lite"/>
    </source>
</evidence>
<feature type="compositionally biased region" description="Polar residues" evidence="3">
    <location>
        <begin position="101"/>
        <end position="119"/>
    </location>
</feature>
<accession>A0ABY5YAK8</accession>
<keyword evidence="4" id="KW-0808">Transferase</keyword>
<dbReference type="InterPro" id="IPR015424">
    <property type="entry name" value="PyrdxlP-dep_Trfase"/>
</dbReference>
<name>A0ABY5YAK8_9FLAO</name>
<dbReference type="InterPro" id="IPR005814">
    <property type="entry name" value="Aminotrans_3"/>
</dbReference>
<feature type="compositionally biased region" description="Basic and acidic residues" evidence="3">
    <location>
        <begin position="120"/>
        <end position="135"/>
    </location>
</feature>
<comment type="cofactor">
    <cofactor evidence="1">
        <name>pyridoxal 5'-phosphate</name>
        <dbReference type="ChEBI" id="CHEBI:597326"/>
    </cofactor>
</comment>
<keyword evidence="5" id="KW-1185">Reference proteome</keyword>
<organism evidence="4 5">
    <name type="scientific">Maribacter litopenaei</name>
    <dbReference type="NCBI Taxonomy" id="2976127"/>
    <lineage>
        <taxon>Bacteria</taxon>
        <taxon>Pseudomonadati</taxon>
        <taxon>Bacteroidota</taxon>
        <taxon>Flavobacteriia</taxon>
        <taxon>Flavobacteriales</taxon>
        <taxon>Flavobacteriaceae</taxon>
        <taxon>Maribacter</taxon>
    </lineage>
</organism>
<feature type="region of interest" description="Disordered" evidence="3">
    <location>
        <begin position="1"/>
        <end position="34"/>
    </location>
</feature>
<sequence>MQRISDTKLPKDRFAPEITHPQTEVQASNTIQQNHQSNVPTYAPPVINQNYSTGNTNNSALGLIAQQLQLLGQQIDLIQNNGQVPISNVTDSHKMQAPMAANSTSSNKTENMSAPGNTNSHEDDLTEEEKKELKKPFGASPRIEKQSAGVNMEQEIYLKKLTERYNKKTASSKAYAQQHRSYMSDPRVVTGFKPATKEMVYPLVVEKSSGNRLWDIDGNEYIDALNGFGSCMFGHQPDFIKKVLHEQIELGYEVGPQHPLAGEVCKLLCEFTGQDRAALCNTGSEAVLGAIRIARTVTGRSLIVSFSGAYHGINDEALVRGSKKLKTFPAAAGILPDSVQNVLVLEYGTPESLQIIKERAHELAAVVVEPVQSRRPEFRPVEFLKEVRKITEQSESVLIFDEVITGFRMHPGGAQALFGIKADLGTYGKVIGGGISIGAIIGKRKYMDALDGGHWQYGDNSYPEIGVTYFAGTFVRHPLALAAAKASLLHMKEQGKALQDGLNDMTENYVKEVNQEFAKRDLPMEIMYFGSLWRLKFLEDIPYSDLLFVLMREKGIHIWDGFPCFMTSAFLKEDIQKIKDAFIESVDELISIGIFRGIEGNDKSMMQENVNSVNIDKTDIQSLNTPPVQGAKLGLDDSGIRLGLFLMQKRKEPLLKLIFNN</sequence>